<dbReference type="AlphaFoldDB" id="A0A0G0HG33"/>
<gene>
    <name evidence="3" type="ORF">US53_C0017G0002</name>
</gene>
<sequence>MDENNNAGVPENVQAPLDSPVQQPAPAVSQSSNGSTQAKSEPQTPSEPEVQAGGQDTATMRPKSSNKMLLIGLIFLVIAVIVGGGYVYLQSQKQNSETSVPTPTLSQESPSPTPDPNTNPVDEFVCPEPGTLDCTPCTEGVCPSFDPAYCSKGSALYNFIMESCPDVEIVGIE</sequence>
<evidence type="ECO:0000256" key="1">
    <source>
        <dbReference type="SAM" id="MobiDB-lite"/>
    </source>
</evidence>
<reference evidence="3 4" key="1">
    <citation type="journal article" date="2015" name="Nature">
        <title>rRNA introns, odd ribosomes, and small enigmatic genomes across a large radiation of phyla.</title>
        <authorList>
            <person name="Brown C.T."/>
            <person name="Hug L.A."/>
            <person name="Thomas B.C."/>
            <person name="Sharon I."/>
            <person name="Castelle C.J."/>
            <person name="Singh A."/>
            <person name="Wilkins M.J."/>
            <person name="Williams K.H."/>
            <person name="Banfield J.F."/>
        </authorList>
    </citation>
    <scope>NUCLEOTIDE SEQUENCE [LARGE SCALE GENOMIC DNA]</scope>
</reference>
<dbReference type="STRING" id="1618545.US53_C0017G0002"/>
<keyword evidence="2" id="KW-0472">Membrane</keyword>
<organism evidence="3 4">
    <name type="scientific">Candidatus Woesebacteria bacterium GW2011_GWA1_37_7</name>
    <dbReference type="NCBI Taxonomy" id="1618545"/>
    <lineage>
        <taxon>Bacteria</taxon>
        <taxon>Candidatus Woeseibacteriota</taxon>
    </lineage>
</organism>
<keyword evidence="2" id="KW-0812">Transmembrane</keyword>
<dbReference type="Proteomes" id="UP000034591">
    <property type="component" value="Unassembled WGS sequence"/>
</dbReference>
<feature type="compositionally biased region" description="Polar residues" evidence="1">
    <location>
        <begin position="95"/>
        <end position="107"/>
    </location>
</feature>
<evidence type="ECO:0000313" key="4">
    <source>
        <dbReference type="Proteomes" id="UP000034591"/>
    </source>
</evidence>
<evidence type="ECO:0000256" key="2">
    <source>
        <dbReference type="SAM" id="Phobius"/>
    </source>
</evidence>
<comment type="caution">
    <text evidence="3">The sequence shown here is derived from an EMBL/GenBank/DDBJ whole genome shotgun (WGS) entry which is preliminary data.</text>
</comment>
<protein>
    <submittedName>
        <fullName evidence="3">Uncharacterized protein</fullName>
    </submittedName>
</protein>
<evidence type="ECO:0000313" key="3">
    <source>
        <dbReference type="EMBL" id="KKQ37505.1"/>
    </source>
</evidence>
<name>A0A0G0HG33_9BACT</name>
<feature type="region of interest" description="Disordered" evidence="1">
    <location>
        <begin position="1"/>
        <end position="61"/>
    </location>
</feature>
<feature type="region of interest" description="Disordered" evidence="1">
    <location>
        <begin position="95"/>
        <end position="124"/>
    </location>
</feature>
<dbReference type="EMBL" id="LBTI01000017">
    <property type="protein sequence ID" value="KKQ37505.1"/>
    <property type="molecule type" value="Genomic_DNA"/>
</dbReference>
<accession>A0A0G0HG33</accession>
<feature type="transmembrane region" description="Helical" evidence="2">
    <location>
        <begin position="69"/>
        <end position="89"/>
    </location>
</feature>
<proteinExistence type="predicted"/>
<feature type="compositionally biased region" description="Polar residues" evidence="1">
    <location>
        <begin position="28"/>
        <end position="46"/>
    </location>
</feature>
<keyword evidence="2" id="KW-1133">Transmembrane helix</keyword>